<dbReference type="SMART" id="SM00052">
    <property type="entry name" value="EAL"/>
    <property type="match status" value="1"/>
</dbReference>
<dbReference type="Proteomes" id="UP000293638">
    <property type="component" value="Unassembled WGS sequence"/>
</dbReference>
<evidence type="ECO:0000259" key="2">
    <source>
        <dbReference type="PROSITE" id="PS51833"/>
    </source>
</evidence>
<dbReference type="PROSITE" id="PS50883">
    <property type="entry name" value="EAL"/>
    <property type="match status" value="1"/>
</dbReference>
<dbReference type="PANTHER" id="PTHR33525">
    <property type="match status" value="1"/>
</dbReference>
<dbReference type="Pfam" id="PF00563">
    <property type="entry name" value="EAL"/>
    <property type="match status" value="1"/>
</dbReference>
<reference evidence="3 4" key="1">
    <citation type="submission" date="2019-02" db="EMBL/GenBank/DDBJ databases">
        <title>Genomic Encyclopedia of Type Strains, Phase IV (KMG-IV): sequencing the most valuable type-strain genomes for metagenomic binning, comparative biology and taxonomic classification.</title>
        <authorList>
            <person name="Goeker M."/>
        </authorList>
    </citation>
    <scope>NUCLEOTIDE SEQUENCE [LARGE SCALE GENOMIC DNA]</scope>
    <source>
        <strain evidence="3 4">DSM 45622</strain>
    </source>
</reference>
<dbReference type="RefSeq" id="WP_165400186.1">
    <property type="nucleotide sequence ID" value="NZ_SGXD01000002.1"/>
</dbReference>
<dbReference type="InterPro" id="IPR014408">
    <property type="entry name" value="dGMP_Pdiesterase_EAL/HD-GYP"/>
</dbReference>
<dbReference type="PIRSF" id="PIRSF003180">
    <property type="entry name" value="DiGMPpdiest_YuxH"/>
    <property type="match status" value="1"/>
</dbReference>
<organism evidence="3 4">
    <name type="scientific">Motilibacter rhizosphaerae</name>
    <dbReference type="NCBI Taxonomy" id="598652"/>
    <lineage>
        <taxon>Bacteria</taxon>
        <taxon>Bacillati</taxon>
        <taxon>Actinomycetota</taxon>
        <taxon>Actinomycetes</taxon>
        <taxon>Motilibacterales</taxon>
        <taxon>Motilibacteraceae</taxon>
        <taxon>Motilibacter</taxon>
    </lineage>
</organism>
<gene>
    <name evidence="3" type="ORF">EV189_1539</name>
</gene>
<dbReference type="Pfam" id="PF08668">
    <property type="entry name" value="HDOD"/>
    <property type="match status" value="1"/>
</dbReference>
<dbReference type="PROSITE" id="PS51833">
    <property type="entry name" value="HDOD"/>
    <property type="match status" value="1"/>
</dbReference>
<dbReference type="Gene3D" id="3.20.20.450">
    <property type="entry name" value="EAL domain"/>
    <property type="match status" value="1"/>
</dbReference>
<dbReference type="InterPro" id="IPR001633">
    <property type="entry name" value="EAL_dom"/>
</dbReference>
<feature type="domain" description="HDOD" evidence="2">
    <location>
        <begin position="201"/>
        <end position="386"/>
    </location>
</feature>
<dbReference type="SUPFAM" id="SSF109604">
    <property type="entry name" value="HD-domain/PDEase-like"/>
    <property type="match status" value="1"/>
</dbReference>
<dbReference type="AlphaFoldDB" id="A0A4Q7NRZ3"/>
<feature type="domain" description="EAL" evidence="1">
    <location>
        <begin position="1"/>
        <end position="207"/>
    </location>
</feature>
<protein>
    <submittedName>
        <fullName evidence="3">Diguanylate phosphodiesterase</fullName>
    </submittedName>
</protein>
<dbReference type="EMBL" id="SGXD01000002">
    <property type="protein sequence ID" value="RZS89765.1"/>
    <property type="molecule type" value="Genomic_DNA"/>
</dbReference>
<dbReference type="InterPro" id="IPR013976">
    <property type="entry name" value="HDOD"/>
</dbReference>
<dbReference type="PANTHER" id="PTHR33525:SF4">
    <property type="entry name" value="CYCLIC DI-GMP PHOSPHODIESTERASE CDGJ"/>
    <property type="match status" value="1"/>
</dbReference>
<dbReference type="SUPFAM" id="SSF141868">
    <property type="entry name" value="EAL domain-like"/>
    <property type="match status" value="1"/>
</dbReference>
<sequence>MPAVHVGRQPVYDRSMDVVGYELLFRAQTTSTSAERSDDFATTRVIVNTFMEFGLERLVGRRLAFVNLTRPFVVGELPVPFTPEKAVLELLETIPADAEVVEGARRLREQGYSIALDDWSVQQEHRMALLDVADIVKVDVKDAAPEELERRVHALRSSHDVTLVAERVETATDMDLCHRLGFDWFQGYFLLRPDVVSARTVSPAHLACLRLLGRLADPEVDLGEIEEVVRADLGLNYRILRAANAASSGTIRRIESIRDALVLLGMATLRSWMLLMVLSDASDPDSEQLSAAMTRARTCELVARHTGDVRPESAFMVGLLSSLDQLLGLSMPLVVDRLPLAEDLQAALLRREGRLGEILSTVAGLEDLDDAAVAAGLDALPISADELVRSYLGAVSWTAMTTDDALGATRSAPAGARA</sequence>
<comment type="caution">
    <text evidence="3">The sequence shown here is derived from an EMBL/GenBank/DDBJ whole genome shotgun (WGS) entry which is preliminary data.</text>
</comment>
<keyword evidence="4" id="KW-1185">Reference proteome</keyword>
<dbReference type="Gene3D" id="1.10.3210.10">
    <property type="entry name" value="Hypothetical protein af1432"/>
    <property type="match status" value="1"/>
</dbReference>
<evidence type="ECO:0000313" key="4">
    <source>
        <dbReference type="Proteomes" id="UP000293638"/>
    </source>
</evidence>
<evidence type="ECO:0000313" key="3">
    <source>
        <dbReference type="EMBL" id="RZS89765.1"/>
    </source>
</evidence>
<accession>A0A4Q7NRZ3</accession>
<proteinExistence type="predicted"/>
<dbReference type="InterPro" id="IPR035919">
    <property type="entry name" value="EAL_sf"/>
</dbReference>
<name>A0A4Q7NRZ3_9ACTN</name>
<evidence type="ECO:0000259" key="1">
    <source>
        <dbReference type="PROSITE" id="PS50883"/>
    </source>
</evidence>
<dbReference type="InterPro" id="IPR052340">
    <property type="entry name" value="RNase_Y/CdgJ"/>
</dbReference>